<evidence type="ECO:0000259" key="1">
    <source>
        <dbReference type="SMART" id="SM00646"/>
    </source>
</evidence>
<sequence length="231" mass="25495">MKIAIRGGHNYGVPGASGILDEVAEDRKVYAKVIEYLKKLGHEVLDVTPNKTSTSAEDLSFGVSKANRWGADYFCSIHFNAGGGRGTEVLYYNGSTKGKSIAEKIVRKIAELGFINRGAKVDTRGLYELRNTKMPANIIEVCFVDSNVDAELYRKVGVSNIARAIAEGITGQTIKVESEGKGNKYTVNYCLEFQKWYNKITQTRAPLTEDGVYGPATEKALQKIINIIREF</sequence>
<dbReference type="PANTHER" id="PTHR30404">
    <property type="entry name" value="N-ACETYLMURAMOYL-L-ALANINE AMIDASE"/>
    <property type="match status" value="1"/>
</dbReference>
<dbReference type="PATRIC" id="fig|1121305.3.peg.1018"/>
<dbReference type="STRING" id="1121305.CLCOL_10040"/>
<gene>
    <name evidence="2" type="primary">cwlC</name>
    <name evidence="2" type="ORF">CLCOL_10040</name>
</gene>
<dbReference type="GO" id="GO:0009253">
    <property type="term" value="P:peptidoglycan catabolic process"/>
    <property type="evidence" value="ECO:0007669"/>
    <property type="project" value="InterPro"/>
</dbReference>
<evidence type="ECO:0000313" key="2">
    <source>
        <dbReference type="EMBL" id="KYH29271.1"/>
    </source>
</evidence>
<dbReference type="Pfam" id="PF01520">
    <property type="entry name" value="Amidase_3"/>
    <property type="match status" value="1"/>
</dbReference>
<proteinExistence type="predicted"/>
<evidence type="ECO:0000313" key="3">
    <source>
        <dbReference type="Proteomes" id="UP000075374"/>
    </source>
</evidence>
<name>A0A151ANR3_9CLOT</name>
<dbReference type="GO" id="GO:0008745">
    <property type="term" value="F:N-acetylmuramoyl-L-alanine amidase activity"/>
    <property type="evidence" value="ECO:0007669"/>
    <property type="project" value="UniProtKB-EC"/>
</dbReference>
<reference evidence="2 3" key="1">
    <citation type="submission" date="2016-02" db="EMBL/GenBank/DDBJ databases">
        <title>Genome sequence of Clostridium colicanis DSM 13634.</title>
        <authorList>
            <person name="Poehlein A."/>
            <person name="Daniel R."/>
        </authorList>
    </citation>
    <scope>NUCLEOTIDE SEQUENCE [LARGE SCALE GENOMIC DNA]</scope>
    <source>
        <strain evidence="2 3">DSM 13634</strain>
    </source>
</reference>
<comment type="caution">
    <text evidence="2">The sequence shown here is derived from an EMBL/GenBank/DDBJ whole genome shotgun (WGS) entry which is preliminary data.</text>
</comment>
<dbReference type="AlphaFoldDB" id="A0A151ANR3"/>
<dbReference type="EC" id="3.5.1.28" evidence="2"/>
<dbReference type="InterPro" id="IPR050695">
    <property type="entry name" value="N-acetylmuramoyl_amidase_3"/>
</dbReference>
<dbReference type="Proteomes" id="UP000075374">
    <property type="component" value="Unassembled WGS sequence"/>
</dbReference>
<organism evidence="2 3">
    <name type="scientific">Clostridium colicanis DSM 13634</name>
    <dbReference type="NCBI Taxonomy" id="1121305"/>
    <lineage>
        <taxon>Bacteria</taxon>
        <taxon>Bacillati</taxon>
        <taxon>Bacillota</taxon>
        <taxon>Clostridia</taxon>
        <taxon>Eubacteriales</taxon>
        <taxon>Clostridiaceae</taxon>
        <taxon>Clostridium</taxon>
    </lineage>
</organism>
<keyword evidence="2" id="KW-0378">Hydrolase</keyword>
<dbReference type="InterPro" id="IPR002508">
    <property type="entry name" value="MurNAc-LAA_cat"/>
</dbReference>
<dbReference type="SUPFAM" id="SSF53187">
    <property type="entry name" value="Zn-dependent exopeptidases"/>
    <property type="match status" value="1"/>
</dbReference>
<dbReference type="CDD" id="cd02696">
    <property type="entry name" value="MurNAc-LAA"/>
    <property type="match status" value="1"/>
</dbReference>
<dbReference type="SMART" id="SM00646">
    <property type="entry name" value="Ami_3"/>
    <property type="match status" value="1"/>
</dbReference>
<dbReference type="Gene3D" id="3.40.630.40">
    <property type="entry name" value="Zn-dependent exopeptidases"/>
    <property type="match status" value="1"/>
</dbReference>
<keyword evidence="3" id="KW-1185">Reference proteome</keyword>
<feature type="domain" description="MurNAc-LAA" evidence="1">
    <location>
        <begin position="63"/>
        <end position="170"/>
    </location>
</feature>
<protein>
    <submittedName>
        <fullName evidence="2">Sporulation-specific N-acetylmuramoyl-L-alanine amidase</fullName>
        <ecNumber evidence="2">3.5.1.28</ecNumber>
    </submittedName>
</protein>
<dbReference type="GO" id="GO:0030288">
    <property type="term" value="C:outer membrane-bounded periplasmic space"/>
    <property type="evidence" value="ECO:0007669"/>
    <property type="project" value="TreeGrafter"/>
</dbReference>
<dbReference type="PANTHER" id="PTHR30404:SF8">
    <property type="entry name" value="AUTOLYSIN PH-RELATED"/>
    <property type="match status" value="1"/>
</dbReference>
<accession>A0A151ANR3</accession>
<dbReference type="RefSeq" id="WP_061857893.1">
    <property type="nucleotide sequence ID" value="NZ_LTBB01000004.1"/>
</dbReference>
<dbReference type="EMBL" id="LTBB01000004">
    <property type="protein sequence ID" value="KYH29271.1"/>
    <property type="molecule type" value="Genomic_DNA"/>
</dbReference>